<dbReference type="InterPro" id="IPR013357">
    <property type="entry name" value="Acetaldehyde_DH_acetylating"/>
</dbReference>
<evidence type="ECO:0000313" key="4">
    <source>
        <dbReference type="Proteomes" id="UP000664545"/>
    </source>
</evidence>
<protein>
    <submittedName>
        <fullName evidence="3">Acetaldehyde dehydrogenase (Acetylating)</fullName>
        <ecNumber evidence="3">1.2.1.10</ecNumber>
    </submittedName>
</protein>
<dbReference type="InterPro" id="IPR015590">
    <property type="entry name" value="Aldehyde_DH_dom"/>
</dbReference>
<dbReference type="AlphaFoldDB" id="A0A939DBB9"/>
<accession>A0A939DBB9</accession>
<dbReference type="RefSeq" id="WP_206583401.1">
    <property type="nucleotide sequence ID" value="NZ_JAFJZZ010000011.1"/>
</dbReference>
<evidence type="ECO:0000256" key="1">
    <source>
        <dbReference type="ARBA" id="ARBA00023002"/>
    </source>
</evidence>
<dbReference type="PANTHER" id="PTHR11699">
    <property type="entry name" value="ALDEHYDE DEHYDROGENASE-RELATED"/>
    <property type="match status" value="1"/>
</dbReference>
<gene>
    <name evidence="3" type="ORF">JYB65_14425</name>
</gene>
<keyword evidence="1 3" id="KW-0560">Oxidoreductase</keyword>
<dbReference type="InterPro" id="IPR016162">
    <property type="entry name" value="Ald_DH_N"/>
</dbReference>
<dbReference type="Gene3D" id="3.40.605.10">
    <property type="entry name" value="Aldehyde Dehydrogenase, Chain A, domain 1"/>
    <property type="match status" value="1"/>
</dbReference>
<reference evidence="3" key="1">
    <citation type="submission" date="2021-02" db="EMBL/GenBank/DDBJ databases">
        <title>Abyssanaerobacter marinus gen.nov., sp., nov, anaerobic bacterium isolated from the Onnuri vent field of Indian Ocean and suggestion of Mogibacteriaceae fam. nov., and proposal of reclassification of ambiguous this family's genus member.</title>
        <authorList>
            <person name="Kim Y.J."/>
            <person name="Yang J.-A."/>
        </authorList>
    </citation>
    <scope>NUCLEOTIDE SEQUENCE</scope>
    <source>
        <strain evidence="3">DSM 2634</strain>
    </source>
</reference>
<dbReference type="Proteomes" id="UP000664545">
    <property type="component" value="Unassembled WGS sequence"/>
</dbReference>
<organism evidence="3 4">
    <name type="scientific">Clostridium aminobutyricum</name>
    <dbReference type="NCBI Taxonomy" id="33953"/>
    <lineage>
        <taxon>Bacteria</taxon>
        <taxon>Bacillati</taxon>
        <taxon>Bacillota</taxon>
        <taxon>Clostridia</taxon>
        <taxon>Eubacteriales</taxon>
        <taxon>Clostridiaceae</taxon>
        <taxon>Clostridium</taxon>
    </lineage>
</organism>
<name>A0A939DBB9_CLOAM</name>
<sequence>MENFDYDLRSIQEVRDLARLGKIATDKIATYTEEQIDKILRNMVRVAQENAVCLAQMAVEETGFGKVEDKTYKNHMASVILYDAIKDMKTIGVIREDVAQRVIEIAEPVGLVMGIVPSTNPTSTAIFKAMIAIKSRNAIVFSPHPSAAKCTQKATQLMYEAAVAAGAPENIIGCITMPTVGATNELMKSKEVAIIIATGGPGMVKAAYSAGKPALGVGAGNSPAYIEKTANVPQAIKNILASKTFDNGTICASEQSIICEECNRDEVIAELKKQGGYFMTADETAKVCNLLFKNGHNMNAKFVGRAATVIAQAAGFCVPEGTKVLVGEQGGVGDGYPLSFEKLTTVLAFYTAKDWHEACDLSIKLLQNGIGHTMSLHTEDRDMVMKFAAKPASRILVNTGSAQGGVGASTGLMPSFTLGCGTWGGSSVSENVTPMHLVNIKRVAYGLKDCSTLASADPTFNYNLSGGCSAQPAAAYTAAPQTGGGCCTGPGAFSPAQYAAMGAVLNSGGCCTTPEKEEGINQADLMDLVNQIVAAMKGAN</sequence>
<dbReference type="NCBIfam" id="TIGR02518">
    <property type="entry name" value="EutH_ACDH"/>
    <property type="match status" value="1"/>
</dbReference>
<keyword evidence="4" id="KW-1185">Reference proteome</keyword>
<dbReference type="InterPro" id="IPR016161">
    <property type="entry name" value="Ald_DH/histidinol_DH"/>
</dbReference>
<dbReference type="SUPFAM" id="SSF53720">
    <property type="entry name" value="ALDH-like"/>
    <property type="match status" value="1"/>
</dbReference>
<evidence type="ECO:0000313" key="3">
    <source>
        <dbReference type="EMBL" id="MBN7774560.1"/>
    </source>
</evidence>
<dbReference type="EMBL" id="JAFJZZ010000011">
    <property type="protein sequence ID" value="MBN7774560.1"/>
    <property type="molecule type" value="Genomic_DNA"/>
</dbReference>
<dbReference type="EC" id="1.2.1.10" evidence="3"/>
<dbReference type="Pfam" id="PF00171">
    <property type="entry name" value="Aldedh"/>
    <property type="match status" value="1"/>
</dbReference>
<dbReference type="GO" id="GO:0008774">
    <property type="term" value="F:acetaldehyde dehydrogenase (acetylating) activity"/>
    <property type="evidence" value="ECO:0007669"/>
    <property type="project" value="UniProtKB-EC"/>
</dbReference>
<evidence type="ECO:0000259" key="2">
    <source>
        <dbReference type="Pfam" id="PF00171"/>
    </source>
</evidence>
<feature type="domain" description="Aldehyde dehydrogenase" evidence="2">
    <location>
        <begin position="22"/>
        <end position="274"/>
    </location>
</feature>
<comment type="caution">
    <text evidence="3">The sequence shown here is derived from an EMBL/GenBank/DDBJ whole genome shotgun (WGS) entry which is preliminary data.</text>
</comment>
<dbReference type="InterPro" id="IPR016163">
    <property type="entry name" value="Ald_DH_C"/>
</dbReference>
<proteinExistence type="predicted"/>
<dbReference type="Gene3D" id="3.40.309.10">
    <property type="entry name" value="Aldehyde Dehydrogenase, Chain A, domain 2"/>
    <property type="match status" value="1"/>
</dbReference>
<dbReference type="CDD" id="cd07122">
    <property type="entry name" value="ALDH_F20_ACDH"/>
    <property type="match status" value="1"/>
</dbReference>